<proteinExistence type="inferred from homology"/>
<keyword evidence="5 6" id="KW-0472">Membrane</keyword>
<feature type="transmembrane region" description="Helical" evidence="6">
    <location>
        <begin position="118"/>
        <end position="144"/>
    </location>
</feature>
<evidence type="ECO:0000256" key="6">
    <source>
        <dbReference type="SAM" id="Phobius"/>
    </source>
</evidence>
<dbReference type="InterPro" id="IPR051790">
    <property type="entry name" value="Cytochrome_c-biogenesis_DsbD"/>
</dbReference>
<feature type="transmembrane region" description="Helical" evidence="6">
    <location>
        <begin position="12"/>
        <end position="34"/>
    </location>
</feature>
<comment type="similarity">
    <text evidence="2">Belongs to the DsbD family.</text>
</comment>
<protein>
    <submittedName>
        <fullName evidence="8">Cytochrome c biogenesis protein CcdA</fullName>
    </submittedName>
</protein>
<dbReference type="PANTHER" id="PTHR31272:SF4">
    <property type="entry name" value="CYTOCHROME C-TYPE BIOGENESIS PROTEIN HI_1454-RELATED"/>
    <property type="match status" value="1"/>
</dbReference>
<evidence type="ECO:0000259" key="7">
    <source>
        <dbReference type="Pfam" id="PF02683"/>
    </source>
</evidence>
<keyword evidence="4 6" id="KW-1133">Transmembrane helix</keyword>
<accession>A0ABR9K3L7</accession>
<dbReference type="RefSeq" id="WP_318784542.1">
    <property type="nucleotide sequence ID" value="NZ_JADBDZ010000001.1"/>
</dbReference>
<comment type="caution">
    <text evidence="8">The sequence shown here is derived from an EMBL/GenBank/DDBJ whole genome shotgun (WGS) entry which is preliminary data.</text>
</comment>
<sequence length="290" mass="30348">MTPDIGMTAAFLGGLLALLSPCGALLLPAFFAYAFSGTSQLVGRTLVCYAGLCTTLVPLGVAGSFAGRLFYGHRDVLVAVGGWTIIALGAAQIVGLGFAFRRVRDTAARIKPGSSGSVYVLGALYGLAGFCAGPVLGSVLTVSAMSGSPLYGGVLLAVYALGMALPMFVLAFFWDRFGLGRRRWLRGREFRIGRLELHTNSLVSGMFFIVLGALFLLFDGTSAMPAPLDVDAEFAAQRWVQDVAGRVSDGTVIAVVAGVTAAGVLVAQYVRGRRADAAPEREPGESPMRN</sequence>
<feature type="transmembrane region" description="Helical" evidence="6">
    <location>
        <begin position="195"/>
        <end position="218"/>
    </location>
</feature>
<name>A0ABR9K3L7_9ACTN</name>
<evidence type="ECO:0000256" key="1">
    <source>
        <dbReference type="ARBA" id="ARBA00004141"/>
    </source>
</evidence>
<reference evidence="8 9" key="1">
    <citation type="submission" date="2020-10" db="EMBL/GenBank/DDBJ databases">
        <title>Sequencing the genomes of 1000 actinobacteria strains.</title>
        <authorList>
            <person name="Klenk H.-P."/>
        </authorList>
    </citation>
    <scope>NUCLEOTIDE SEQUENCE [LARGE SCALE GENOMIC DNA]</scope>
    <source>
        <strain evidence="8 9">DSM 46744</strain>
    </source>
</reference>
<evidence type="ECO:0000256" key="5">
    <source>
        <dbReference type="ARBA" id="ARBA00023136"/>
    </source>
</evidence>
<dbReference type="Proteomes" id="UP000627838">
    <property type="component" value="Unassembled WGS sequence"/>
</dbReference>
<gene>
    <name evidence="8" type="ORF">H4W34_007276</name>
</gene>
<feature type="transmembrane region" description="Helical" evidence="6">
    <location>
        <begin position="46"/>
        <end position="70"/>
    </location>
</feature>
<dbReference type="Pfam" id="PF02683">
    <property type="entry name" value="DsbD_TM"/>
    <property type="match status" value="1"/>
</dbReference>
<evidence type="ECO:0000313" key="9">
    <source>
        <dbReference type="Proteomes" id="UP000627838"/>
    </source>
</evidence>
<dbReference type="InterPro" id="IPR003834">
    <property type="entry name" value="Cyt_c_assmbl_TM_dom"/>
</dbReference>
<keyword evidence="9" id="KW-1185">Reference proteome</keyword>
<evidence type="ECO:0000256" key="3">
    <source>
        <dbReference type="ARBA" id="ARBA00022692"/>
    </source>
</evidence>
<feature type="transmembrane region" description="Helical" evidence="6">
    <location>
        <begin position="76"/>
        <end position="98"/>
    </location>
</feature>
<keyword evidence="3 6" id="KW-0812">Transmembrane</keyword>
<dbReference type="PANTHER" id="PTHR31272">
    <property type="entry name" value="CYTOCHROME C-TYPE BIOGENESIS PROTEIN HI_1454-RELATED"/>
    <property type="match status" value="1"/>
</dbReference>
<feature type="domain" description="Cytochrome C biogenesis protein transmembrane" evidence="7">
    <location>
        <begin position="8"/>
        <end position="173"/>
    </location>
</feature>
<evidence type="ECO:0000256" key="4">
    <source>
        <dbReference type="ARBA" id="ARBA00022989"/>
    </source>
</evidence>
<dbReference type="EMBL" id="JADBDZ010000001">
    <property type="protein sequence ID" value="MBE1537443.1"/>
    <property type="molecule type" value="Genomic_DNA"/>
</dbReference>
<feature type="transmembrane region" description="Helical" evidence="6">
    <location>
        <begin position="252"/>
        <end position="270"/>
    </location>
</feature>
<evidence type="ECO:0000256" key="2">
    <source>
        <dbReference type="ARBA" id="ARBA00006143"/>
    </source>
</evidence>
<evidence type="ECO:0000313" key="8">
    <source>
        <dbReference type="EMBL" id="MBE1537443.1"/>
    </source>
</evidence>
<feature type="transmembrane region" description="Helical" evidence="6">
    <location>
        <begin position="150"/>
        <end position="174"/>
    </location>
</feature>
<organism evidence="8 9">
    <name type="scientific">Actinomadura algeriensis</name>
    <dbReference type="NCBI Taxonomy" id="1679523"/>
    <lineage>
        <taxon>Bacteria</taxon>
        <taxon>Bacillati</taxon>
        <taxon>Actinomycetota</taxon>
        <taxon>Actinomycetes</taxon>
        <taxon>Streptosporangiales</taxon>
        <taxon>Thermomonosporaceae</taxon>
        <taxon>Actinomadura</taxon>
    </lineage>
</organism>
<comment type="subcellular location">
    <subcellularLocation>
        <location evidence="1">Membrane</location>
        <topology evidence="1">Multi-pass membrane protein</topology>
    </subcellularLocation>
</comment>